<dbReference type="Gene3D" id="3.40.50.300">
    <property type="entry name" value="P-loop containing nucleotide triphosphate hydrolases"/>
    <property type="match status" value="1"/>
</dbReference>
<accession>A0A9D2B3W2</accession>
<dbReference type="InterPro" id="IPR031322">
    <property type="entry name" value="Shikimate/glucono_kinase"/>
</dbReference>
<dbReference type="InterPro" id="IPR027417">
    <property type="entry name" value="P-loop_NTPase"/>
</dbReference>
<gene>
    <name evidence="1" type="ORF">IAA45_07210</name>
</gene>
<comment type="caution">
    <text evidence="1">The sequence shown here is derived from an EMBL/GenBank/DDBJ whole genome shotgun (WGS) entry which is preliminary data.</text>
</comment>
<protein>
    <recommendedName>
        <fullName evidence="3">Shikimate kinase</fullName>
    </recommendedName>
</protein>
<reference evidence="1" key="2">
    <citation type="submission" date="2021-04" db="EMBL/GenBank/DDBJ databases">
        <authorList>
            <person name="Gilroy R."/>
        </authorList>
    </citation>
    <scope>NUCLEOTIDE SEQUENCE</scope>
    <source>
        <strain evidence="1">ChiSjej1B19-8411</strain>
    </source>
</reference>
<dbReference type="Pfam" id="PF01202">
    <property type="entry name" value="SKI"/>
    <property type="match status" value="1"/>
</dbReference>
<name>A0A9D2B3W2_9FIRM</name>
<sequence length="178" mass="21199">MTIYLFGVSNVGKTTTGRLLAKVLDYIFYDLDEEVKQYFSVTLEEFVNTGTLRERDRKRGEVLDRIVRDKRDKVVAVTPIAYMEYIRKFLLRKNVLAIELCDTPEHIFDRLVFSDENDVVYQDDDYKNAHKEYYLKEISEDIRYYGKHSFKIIKNKFNMEGKEPALVVARLIEEYRLL</sequence>
<evidence type="ECO:0008006" key="3">
    <source>
        <dbReference type="Google" id="ProtNLM"/>
    </source>
</evidence>
<dbReference type="AlphaFoldDB" id="A0A9D2B3W2"/>
<dbReference type="EMBL" id="DXEX01000157">
    <property type="protein sequence ID" value="HIX59484.1"/>
    <property type="molecule type" value="Genomic_DNA"/>
</dbReference>
<evidence type="ECO:0000313" key="1">
    <source>
        <dbReference type="EMBL" id="HIX59484.1"/>
    </source>
</evidence>
<dbReference type="SUPFAM" id="SSF52540">
    <property type="entry name" value="P-loop containing nucleoside triphosphate hydrolases"/>
    <property type="match status" value="1"/>
</dbReference>
<reference evidence="1" key="1">
    <citation type="journal article" date="2021" name="PeerJ">
        <title>Extensive microbial diversity within the chicken gut microbiome revealed by metagenomics and culture.</title>
        <authorList>
            <person name="Gilroy R."/>
            <person name="Ravi A."/>
            <person name="Getino M."/>
            <person name="Pursley I."/>
            <person name="Horton D.L."/>
            <person name="Alikhan N.F."/>
            <person name="Baker D."/>
            <person name="Gharbi K."/>
            <person name="Hall N."/>
            <person name="Watson M."/>
            <person name="Adriaenssens E.M."/>
            <person name="Foster-Nyarko E."/>
            <person name="Jarju S."/>
            <person name="Secka A."/>
            <person name="Antonio M."/>
            <person name="Oren A."/>
            <person name="Chaudhuri R.R."/>
            <person name="La Ragione R."/>
            <person name="Hildebrand F."/>
            <person name="Pallen M.J."/>
        </authorList>
    </citation>
    <scope>NUCLEOTIDE SEQUENCE</scope>
    <source>
        <strain evidence="1">ChiSjej1B19-8411</strain>
    </source>
</reference>
<proteinExistence type="predicted"/>
<dbReference type="Proteomes" id="UP000886817">
    <property type="component" value="Unassembled WGS sequence"/>
</dbReference>
<organism evidence="1 2">
    <name type="scientific">Candidatus Blautia gallistercoris</name>
    <dbReference type="NCBI Taxonomy" id="2838490"/>
    <lineage>
        <taxon>Bacteria</taxon>
        <taxon>Bacillati</taxon>
        <taxon>Bacillota</taxon>
        <taxon>Clostridia</taxon>
        <taxon>Lachnospirales</taxon>
        <taxon>Lachnospiraceae</taxon>
        <taxon>Blautia</taxon>
    </lineage>
</organism>
<evidence type="ECO:0000313" key="2">
    <source>
        <dbReference type="Proteomes" id="UP000886817"/>
    </source>
</evidence>